<dbReference type="AlphaFoldDB" id="A0A9W2YKJ0"/>
<accession>A0A9W2YKJ0</accession>
<dbReference type="Proteomes" id="UP001165740">
    <property type="component" value="Chromosome 12"/>
</dbReference>
<evidence type="ECO:0000313" key="2">
    <source>
        <dbReference type="Proteomes" id="UP001165740"/>
    </source>
</evidence>
<dbReference type="GeneID" id="106068406"/>
<dbReference type="RefSeq" id="XP_055863205.1">
    <property type="nucleotide sequence ID" value="XM_056007230.1"/>
</dbReference>
<dbReference type="Gene3D" id="3.80.10.10">
    <property type="entry name" value="Ribonuclease Inhibitor"/>
    <property type="match status" value="1"/>
</dbReference>
<dbReference type="InterPro" id="IPR001810">
    <property type="entry name" value="F-box_dom"/>
</dbReference>
<dbReference type="InterPro" id="IPR036047">
    <property type="entry name" value="F-box-like_dom_sf"/>
</dbReference>
<sequence length="477" mass="55735">MESEEEPASKRIKLSTNSANTFRACAVRNVSQVKRNTRGNWRQLPYVVLKKIYSLLPNKDRFNMSLTCRAWGDPLTTPSIWRSLKFKLDRIEDGRTEQFVKKVLPYSVRYLSIDCAEAKDAVIRERDSLAYLQALLRYFVEQKTDKLVSLRLANLSRIVVRLAKFSKHKDLMFTLRRFLEIQTRLNVLNLSCAGFTLEQGTAMLTKVGRSCGSKIEKLIIDGLFAQEENKDRAAVVLLEPFRLFTEVTSLTLSYEYLCDDVLDAFVSYGQLEQLRIYVEDVSRLDRLTSESWQVLRDECPNLEVHFVLRNVFHHLKFKRIMLHGIPLVSLDWEFKKDLSDSDWDDQDVCLCMKYTAIHFHSTIRHINLTVEFCFFELRLVFLEIVKRCLKIETVSLNVPYDLCFKRILACGTLWACIEQPRTRLRELNYNGVNIHLVGSKMHMSIKRLIEITTVEKSPFHNLKGMISLGIRLPRFRR</sequence>
<reference evidence="3" key="1">
    <citation type="submission" date="2025-08" db="UniProtKB">
        <authorList>
            <consortium name="RefSeq"/>
        </authorList>
    </citation>
    <scope>IDENTIFICATION</scope>
</reference>
<dbReference type="PROSITE" id="PS50181">
    <property type="entry name" value="FBOX"/>
    <property type="match status" value="1"/>
</dbReference>
<dbReference type="OrthoDB" id="6162902at2759"/>
<dbReference type="InterPro" id="IPR032675">
    <property type="entry name" value="LRR_dom_sf"/>
</dbReference>
<dbReference type="SUPFAM" id="SSF81383">
    <property type="entry name" value="F-box domain"/>
    <property type="match status" value="1"/>
</dbReference>
<dbReference type="PANTHER" id="PTHR20872:SF1">
    <property type="entry name" value="F-BOX DOMAIN-CONTAINING PROTEIN"/>
    <property type="match status" value="1"/>
</dbReference>
<evidence type="ECO:0000259" key="1">
    <source>
        <dbReference type="PROSITE" id="PS50181"/>
    </source>
</evidence>
<proteinExistence type="predicted"/>
<dbReference type="Pfam" id="PF12937">
    <property type="entry name" value="F-box-like"/>
    <property type="match status" value="1"/>
</dbReference>
<evidence type="ECO:0000313" key="3">
    <source>
        <dbReference type="RefSeq" id="XP_055863205.1"/>
    </source>
</evidence>
<feature type="domain" description="F-box" evidence="1">
    <location>
        <begin position="38"/>
        <end position="84"/>
    </location>
</feature>
<protein>
    <submittedName>
        <fullName evidence="3">Uncharacterized protein LOC106068406 isoform X1</fullName>
    </submittedName>
</protein>
<dbReference type="PANTHER" id="PTHR20872">
    <property type="match status" value="1"/>
</dbReference>
<name>A0A9W2YKJ0_BIOGL</name>
<dbReference type="Gene3D" id="1.20.1280.50">
    <property type="match status" value="1"/>
</dbReference>
<organism evidence="2 3">
    <name type="scientific">Biomphalaria glabrata</name>
    <name type="common">Bloodfluke planorb</name>
    <name type="synonym">Freshwater snail</name>
    <dbReference type="NCBI Taxonomy" id="6526"/>
    <lineage>
        <taxon>Eukaryota</taxon>
        <taxon>Metazoa</taxon>
        <taxon>Spiralia</taxon>
        <taxon>Lophotrochozoa</taxon>
        <taxon>Mollusca</taxon>
        <taxon>Gastropoda</taxon>
        <taxon>Heterobranchia</taxon>
        <taxon>Euthyneura</taxon>
        <taxon>Panpulmonata</taxon>
        <taxon>Hygrophila</taxon>
        <taxon>Lymnaeoidea</taxon>
        <taxon>Planorbidae</taxon>
        <taxon>Biomphalaria</taxon>
    </lineage>
</organism>
<keyword evidence="2" id="KW-1185">Reference proteome</keyword>
<dbReference type="OMA" id="CSRWAND"/>
<gene>
    <name evidence="3" type="primary">LOC106068406</name>
</gene>